<keyword evidence="5" id="KW-1185">Reference proteome</keyword>
<evidence type="ECO:0000313" key="5">
    <source>
        <dbReference type="Proteomes" id="UP000708148"/>
    </source>
</evidence>
<reference evidence="4" key="1">
    <citation type="submission" date="2020-12" db="EMBL/GenBank/DDBJ databases">
        <authorList>
            <person name="Iha C."/>
        </authorList>
    </citation>
    <scope>NUCLEOTIDE SEQUENCE</scope>
</reference>
<gene>
    <name evidence="4" type="ORF">OSTQU699_LOCUS5244</name>
</gene>
<accession>A0A8S1J8R3</accession>
<name>A0A8S1J8R3_9CHLO</name>
<feature type="coiled-coil region" evidence="1">
    <location>
        <begin position="134"/>
        <end position="203"/>
    </location>
</feature>
<keyword evidence="3" id="KW-0812">Transmembrane</keyword>
<dbReference type="AlphaFoldDB" id="A0A8S1J8R3"/>
<evidence type="ECO:0000256" key="1">
    <source>
        <dbReference type="SAM" id="Coils"/>
    </source>
</evidence>
<keyword evidence="3" id="KW-1133">Transmembrane helix</keyword>
<keyword evidence="3" id="KW-0472">Membrane</keyword>
<protein>
    <submittedName>
        <fullName evidence="4">Uncharacterized protein</fullName>
    </submittedName>
</protein>
<evidence type="ECO:0000256" key="2">
    <source>
        <dbReference type="SAM" id="MobiDB-lite"/>
    </source>
</evidence>
<sequence>MAFTPRKLQWSPVVFQGGRPLMRGEMDRRSEKCTKRELNMLTNSPEFKAWLKGKQRFRSSPFYGGLAGIAWFILYLALAAGVVACGFVVVSAIAVSSGRFGQCRLLDSIVSEEAADRCRVHNEVWFPEQVAELRSNLLEAVQTVMKENEKLKRELKTAQGKIRHVTDLLESKTSAYQLELEGRLDLERQLADAQDETKRVESERQHVGKTLGQCKNLLQQQEDSLTGCQSMVSKLQLELEDERARSGQAAVGWTLGTVAAADLVERILADCQGMTEDLRRVLQDCAADQAGWDGTAGVSGDGGQQSLRTADRGQPWAPEGSGRRPAKTRKFCSIWNDLGLVGVGWICAAVVVCFYSRDATTLQMELNQIRSQMQQPGSRFT</sequence>
<feature type="transmembrane region" description="Helical" evidence="3">
    <location>
        <begin position="334"/>
        <end position="355"/>
    </location>
</feature>
<proteinExistence type="predicted"/>
<dbReference type="Proteomes" id="UP000708148">
    <property type="component" value="Unassembled WGS sequence"/>
</dbReference>
<organism evidence="4 5">
    <name type="scientific">Ostreobium quekettii</name>
    <dbReference type="NCBI Taxonomy" id="121088"/>
    <lineage>
        <taxon>Eukaryota</taxon>
        <taxon>Viridiplantae</taxon>
        <taxon>Chlorophyta</taxon>
        <taxon>core chlorophytes</taxon>
        <taxon>Ulvophyceae</taxon>
        <taxon>TCBD clade</taxon>
        <taxon>Bryopsidales</taxon>
        <taxon>Ostreobineae</taxon>
        <taxon>Ostreobiaceae</taxon>
        <taxon>Ostreobium</taxon>
    </lineage>
</organism>
<feature type="region of interest" description="Disordered" evidence="2">
    <location>
        <begin position="293"/>
        <end position="326"/>
    </location>
</feature>
<comment type="caution">
    <text evidence="4">The sequence shown here is derived from an EMBL/GenBank/DDBJ whole genome shotgun (WGS) entry which is preliminary data.</text>
</comment>
<evidence type="ECO:0000313" key="4">
    <source>
        <dbReference type="EMBL" id="CAD7699886.1"/>
    </source>
</evidence>
<dbReference type="EMBL" id="CAJHUC010001130">
    <property type="protein sequence ID" value="CAD7699886.1"/>
    <property type="molecule type" value="Genomic_DNA"/>
</dbReference>
<feature type="transmembrane region" description="Helical" evidence="3">
    <location>
        <begin position="62"/>
        <end position="95"/>
    </location>
</feature>
<keyword evidence="1" id="KW-0175">Coiled coil</keyword>
<evidence type="ECO:0000256" key="3">
    <source>
        <dbReference type="SAM" id="Phobius"/>
    </source>
</evidence>